<dbReference type="GO" id="GO:0046856">
    <property type="term" value="P:phosphatidylinositol dephosphorylation"/>
    <property type="evidence" value="ECO:0007669"/>
    <property type="project" value="TreeGrafter"/>
</dbReference>
<evidence type="ECO:0000259" key="2">
    <source>
        <dbReference type="PROSITE" id="PS50275"/>
    </source>
</evidence>
<feature type="domain" description="SAC" evidence="2">
    <location>
        <begin position="333"/>
        <end position="704"/>
    </location>
</feature>
<gene>
    <name evidence="4" type="ORF">BJ322DRAFT_1171547</name>
</gene>
<feature type="compositionally biased region" description="Polar residues" evidence="1">
    <location>
        <begin position="914"/>
        <end position="931"/>
    </location>
</feature>
<dbReference type="Pfam" id="PF12456">
    <property type="entry name" value="hSac2"/>
    <property type="match status" value="1"/>
</dbReference>
<evidence type="ECO:0000313" key="4">
    <source>
        <dbReference type="EMBL" id="KAF9791213.1"/>
    </source>
</evidence>
<proteinExistence type="predicted"/>
<dbReference type="OrthoDB" id="405996at2759"/>
<feature type="region of interest" description="Disordered" evidence="1">
    <location>
        <begin position="1"/>
        <end position="29"/>
    </location>
</feature>
<protein>
    <submittedName>
        <fullName evidence="4">SacI homology domain-containing protein</fullName>
    </submittedName>
</protein>
<feature type="compositionally biased region" description="Low complexity" evidence="1">
    <location>
        <begin position="232"/>
        <end position="249"/>
    </location>
</feature>
<dbReference type="EMBL" id="WIUZ02000002">
    <property type="protein sequence ID" value="KAF9791213.1"/>
    <property type="molecule type" value="Genomic_DNA"/>
</dbReference>
<dbReference type="GO" id="GO:0005783">
    <property type="term" value="C:endoplasmic reticulum"/>
    <property type="evidence" value="ECO:0007669"/>
    <property type="project" value="TreeGrafter"/>
</dbReference>
<feature type="non-terminal residue" evidence="4">
    <location>
        <position position="1044"/>
    </location>
</feature>
<sequence>MKRFFKFTGTPSPRPAPAKSEPPMAPVHPGPFPNRTGLDPMYTVPPVHHPIPYQHLEILVSSKGLLLRPHIPGSSHTVSYVRISWGLAGNVELVEDTASKDLELDWSKAAVVYGVLGSLDLFTASYLLVISSRMELGNFLERSHPVYAIKTVHAIPLSEERASVAVNALLVRNTRNLRSSFLPPVDDDLESQDSLVQPEAPARAVKFADDDQIKVMTPVAALENFADPPDNISPSSSSGRSSPSSQISQTGPVERTVAGRLAFWNRFSRRTQPHDPSESYPVDDPEPSLDIIMAGSHQEPTDVLRNIIATTAPAPGTQEETHNQLEGKIVSETIREFSKGGMYFAYSFDITRCLQHKRDQVCKAKRHDVLLADLRISESGPQFPSSKDGIDPLAEPSPMLPLWRRVDKQFWWNEWLSKPLIDAGLDGYILPVMQGYFQIASFDVPPVNGEPNELASVDYIVVSRRSRDRAGLRYQRRGVGEEGNVANFVETESIMRVQREGLTNVFSYVQLRGSIPLYWTQSGSGLKPPPLLSTERTHAQHAEALRKHFNKIVSQYGPQSIVNLAELGGREGVLSQAYNQRATELNSPDVSYCDYDFHAETKGMKYENISKLVAKQEKTFERQAYLWISNNNLMSEQKGVFRVNCIDCLDRTNVVQSAFARYVLNRQLGALALYNPEETHHDCDTVFNDVWANNGDAISRAYAGTSALKGDFTRTGRRDLTGMLNDGVNSLARMYTSTFSDWFSQAVIDYVLGNRNLSVFSEFLLKLQSSDPRDLIRLSRIRAEAIATSVSRVLTEGESLLCGWTVISPSELSLKFSDKFEEKVLLLVGFPLSLAFYDYNLEKVKSYTRVPLRDIIQITKGAYILSPLEEASKDPLQNAGFTLSWSRAKQTARITSYSMRNSLDLSRSPPLTPTKRTSFSSPLSTGPQRRNTLSGLLSRAAEPAQAGDKVFAAFKVLPIDPTRSRRETGSIVEPADDLSGAKDCKEAADLMVESIVNACEDVGGGRQPNFVVEEPILSLTEANRNTTMYAKMEYGVKRLLWLGG</sequence>
<reference evidence="4" key="1">
    <citation type="journal article" date="2020" name="Nat. Commun.">
        <title>Large-scale genome sequencing of mycorrhizal fungi provides insights into the early evolution of symbiotic traits.</title>
        <authorList>
            <person name="Miyauchi S."/>
            <person name="Kiss E."/>
            <person name="Kuo A."/>
            <person name="Drula E."/>
            <person name="Kohler A."/>
            <person name="Sanchez-Garcia M."/>
            <person name="Morin E."/>
            <person name="Andreopoulos B."/>
            <person name="Barry K.W."/>
            <person name="Bonito G."/>
            <person name="Buee M."/>
            <person name="Carver A."/>
            <person name="Chen C."/>
            <person name="Cichocki N."/>
            <person name="Clum A."/>
            <person name="Culley D."/>
            <person name="Crous P.W."/>
            <person name="Fauchery L."/>
            <person name="Girlanda M."/>
            <person name="Hayes R.D."/>
            <person name="Keri Z."/>
            <person name="LaButti K."/>
            <person name="Lipzen A."/>
            <person name="Lombard V."/>
            <person name="Magnuson J."/>
            <person name="Maillard F."/>
            <person name="Murat C."/>
            <person name="Nolan M."/>
            <person name="Ohm R.A."/>
            <person name="Pangilinan J."/>
            <person name="Pereira M.F."/>
            <person name="Perotto S."/>
            <person name="Peter M."/>
            <person name="Pfister S."/>
            <person name="Riley R."/>
            <person name="Sitrit Y."/>
            <person name="Stielow J.B."/>
            <person name="Szollosi G."/>
            <person name="Zifcakova L."/>
            <person name="Stursova M."/>
            <person name="Spatafora J.W."/>
            <person name="Tedersoo L."/>
            <person name="Vaario L.M."/>
            <person name="Yamada A."/>
            <person name="Yan M."/>
            <person name="Wang P."/>
            <person name="Xu J."/>
            <person name="Bruns T."/>
            <person name="Baldrian P."/>
            <person name="Vilgalys R."/>
            <person name="Dunand C."/>
            <person name="Henrissat B."/>
            <person name="Grigoriev I.V."/>
            <person name="Hibbett D."/>
            <person name="Nagy L.G."/>
            <person name="Martin F.M."/>
        </authorList>
    </citation>
    <scope>NUCLEOTIDE SEQUENCE</scope>
    <source>
        <strain evidence="4">UH-Tt-Lm1</strain>
    </source>
</reference>
<evidence type="ECO:0000256" key="1">
    <source>
        <dbReference type="SAM" id="MobiDB-lite"/>
    </source>
</evidence>
<dbReference type="PANTHER" id="PTHR45662">
    <property type="entry name" value="PHOSPHATIDYLINOSITIDE PHOSPHATASE SAC1"/>
    <property type="match status" value="1"/>
</dbReference>
<organism evidence="4 5">
    <name type="scientific">Thelephora terrestris</name>
    <dbReference type="NCBI Taxonomy" id="56493"/>
    <lineage>
        <taxon>Eukaryota</taxon>
        <taxon>Fungi</taxon>
        <taxon>Dikarya</taxon>
        <taxon>Basidiomycota</taxon>
        <taxon>Agaricomycotina</taxon>
        <taxon>Agaricomycetes</taxon>
        <taxon>Thelephorales</taxon>
        <taxon>Thelephoraceae</taxon>
        <taxon>Thelephora</taxon>
    </lineage>
</organism>
<dbReference type="PROSITE" id="PS51791">
    <property type="entry name" value="HSAC2"/>
    <property type="match status" value="1"/>
</dbReference>
<dbReference type="InterPro" id="IPR022158">
    <property type="entry name" value="Inositol_phosphatase"/>
</dbReference>
<dbReference type="Pfam" id="PF02383">
    <property type="entry name" value="Syja_N"/>
    <property type="match status" value="1"/>
</dbReference>
<dbReference type="GO" id="GO:0043812">
    <property type="term" value="F:phosphatidylinositol-4-phosphate phosphatase activity"/>
    <property type="evidence" value="ECO:0007669"/>
    <property type="project" value="TreeGrafter"/>
</dbReference>
<dbReference type="Proteomes" id="UP000736335">
    <property type="component" value="Unassembled WGS sequence"/>
</dbReference>
<name>A0A9P6HNH4_9AGAM</name>
<keyword evidence="5" id="KW-1185">Reference proteome</keyword>
<dbReference type="PROSITE" id="PS50275">
    <property type="entry name" value="SAC"/>
    <property type="match status" value="1"/>
</dbReference>
<dbReference type="PANTHER" id="PTHR45662:SF7">
    <property type="entry name" value="SACI DOMAIN PROTEIN (AFU_ORTHOLOGUE AFUA_1G15890)"/>
    <property type="match status" value="1"/>
</dbReference>
<feature type="region of interest" description="Disordered" evidence="1">
    <location>
        <begin position="901"/>
        <end position="931"/>
    </location>
</feature>
<feature type="region of interest" description="Disordered" evidence="1">
    <location>
        <begin position="224"/>
        <end position="252"/>
    </location>
</feature>
<feature type="domain" description="HSac2" evidence="3">
    <location>
        <begin position="776"/>
        <end position="937"/>
    </location>
</feature>
<comment type="caution">
    <text evidence="4">The sequence shown here is derived from an EMBL/GenBank/DDBJ whole genome shotgun (WGS) entry which is preliminary data.</text>
</comment>
<evidence type="ECO:0000313" key="5">
    <source>
        <dbReference type="Proteomes" id="UP000736335"/>
    </source>
</evidence>
<dbReference type="InterPro" id="IPR034753">
    <property type="entry name" value="hSac2"/>
</dbReference>
<accession>A0A9P6HNH4</accession>
<dbReference type="AlphaFoldDB" id="A0A9P6HNH4"/>
<reference evidence="4" key="2">
    <citation type="submission" date="2020-11" db="EMBL/GenBank/DDBJ databases">
        <authorList>
            <consortium name="DOE Joint Genome Institute"/>
            <person name="Kuo A."/>
            <person name="Miyauchi S."/>
            <person name="Kiss E."/>
            <person name="Drula E."/>
            <person name="Kohler A."/>
            <person name="Sanchez-Garcia M."/>
            <person name="Andreopoulos B."/>
            <person name="Barry K.W."/>
            <person name="Bonito G."/>
            <person name="Buee M."/>
            <person name="Carver A."/>
            <person name="Chen C."/>
            <person name="Cichocki N."/>
            <person name="Clum A."/>
            <person name="Culley D."/>
            <person name="Crous P.W."/>
            <person name="Fauchery L."/>
            <person name="Girlanda M."/>
            <person name="Hayes R."/>
            <person name="Keri Z."/>
            <person name="Labutti K."/>
            <person name="Lipzen A."/>
            <person name="Lombard V."/>
            <person name="Magnuson J."/>
            <person name="Maillard F."/>
            <person name="Morin E."/>
            <person name="Murat C."/>
            <person name="Nolan M."/>
            <person name="Ohm R."/>
            <person name="Pangilinan J."/>
            <person name="Pereira M."/>
            <person name="Perotto S."/>
            <person name="Peter M."/>
            <person name="Riley R."/>
            <person name="Sitrit Y."/>
            <person name="Stielow B."/>
            <person name="Szollosi G."/>
            <person name="Zifcakova L."/>
            <person name="Stursova M."/>
            <person name="Spatafora J.W."/>
            <person name="Tedersoo L."/>
            <person name="Vaario L.-M."/>
            <person name="Yamada A."/>
            <person name="Yan M."/>
            <person name="Wang P."/>
            <person name="Xu J."/>
            <person name="Bruns T."/>
            <person name="Baldrian P."/>
            <person name="Vilgalys R."/>
            <person name="Henrissat B."/>
            <person name="Grigoriev I.V."/>
            <person name="Hibbett D."/>
            <person name="Nagy L.G."/>
            <person name="Martin F.M."/>
        </authorList>
    </citation>
    <scope>NUCLEOTIDE SEQUENCE</scope>
    <source>
        <strain evidence="4">UH-Tt-Lm1</strain>
    </source>
</reference>
<evidence type="ECO:0000259" key="3">
    <source>
        <dbReference type="PROSITE" id="PS51791"/>
    </source>
</evidence>
<dbReference type="InterPro" id="IPR002013">
    <property type="entry name" value="SAC_dom"/>
</dbReference>